<proteinExistence type="predicted"/>
<dbReference type="Proteomes" id="UP001186974">
    <property type="component" value="Unassembled WGS sequence"/>
</dbReference>
<comment type="caution">
    <text evidence="1">The sequence shown here is derived from an EMBL/GenBank/DDBJ whole genome shotgun (WGS) entry which is preliminary data.</text>
</comment>
<accession>A0ACC3D8A0</accession>
<organism evidence="1 2">
    <name type="scientific">Coniosporium uncinatum</name>
    <dbReference type="NCBI Taxonomy" id="93489"/>
    <lineage>
        <taxon>Eukaryota</taxon>
        <taxon>Fungi</taxon>
        <taxon>Dikarya</taxon>
        <taxon>Ascomycota</taxon>
        <taxon>Pezizomycotina</taxon>
        <taxon>Dothideomycetes</taxon>
        <taxon>Dothideomycetes incertae sedis</taxon>
        <taxon>Coniosporium</taxon>
    </lineage>
</organism>
<protein>
    <submittedName>
        <fullName evidence="1">Uncharacterized protein</fullName>
    </submittedName>
</protein>
<sequence>MSMQAAADVPLLISSANSSSERRISPSWTIAQFKTRLEPITGIPASSQKLNLRIGSQDVAALEAADEESAQMSSFLLQAYAEIYVMDTRPAGARVDFNDVSSVEKYTMPTTDYESRTDSVLAWKKAQKLGRFDPSAPDLEQQRINALQREAEERGIAVDKRCRLLPPSSDDRRGTVRYIGDVPQIPGLGLWIGIALDEPTGKNDGSIQGQRYFECATNSGVFVRPERVEVGDFAPLDDFGGEEMEEI</sequence>
<evidence type="ECO:0000313" key="2">
    <source>
        <dbReference type="Proteomes" id="UP001186974"/>
    </source>
</evidence>
<gene>
    <name evidence="1" type="ORF">LTS18_002125</name>
</gene>
<dbReference type="EMBL" id="JAWDJW010006940">
    <property type="protein sequence ID" value="KAK3063220.1"/>
    <property type="molecule type" value="Genomic_DNA"/>
</dbReference>
<evidence type="ECO:0000313" key="1">
    <source>
        <dbReference type="EMBL" id="KAK3063220.1"/>
    </source>
</evidence>
<name>A0ACC3D8A0_9PEZI</name>
<reference evidence="1" key="1">
    <citation type="submission" date="2024-09" db="EMBL/GenBank/DDBJ databases">
        <title>Black Yeasts Isolated from many extreme environments.</title>
        <authorList>
            <person name="Coleine C."/>
            <person name="Stajich J.E."/>
            <person name="Selbmann L."/>
        </authorList>
    </citation>
    <scope>NUCLEOTIDE SEQUENCE</scope>
    <source>
        <strain evidence="1">CCFEE 5737</strain>
    </source>
</reference>
<keyword evidence="2" id="KW-1185">Reference proteome</keyword>